<dbReference type="PROSITE" id="PS00959">
    <property type="entry name" value="HISTONE_H3_2"/>
    <property type="match status" value="1"/>
</dbReference>
<evidence type="ECO:0000256" key="5">
    <source>
        <dbReference type="SAM" id="MobiDB-lite"/>
    </source>
</evidence>
<keyword evidence="9" id="KW-1185">Reference proteome</keyword>
<dbReference type="GO" id="GO:0030527">
    <property type="term" value="F:structural constituent of chromatin"/>
    <property type="evidence" value="ECO:0007669"/>
    <property type="project" value="InterPro"/>
</dbReference>
<organism evidence="8 9">
    <name type="scientific">Malus domestica</name>
    <name type="common">Apple</name>
    <name type="synonym">Pyrus malus</name>
    <dbReference type="NCBI Taxonomy" id="3750"/>
    <lineage>
        <taxon>Eukaryota</taxon>
        <taxon>Viridiplantae</taxon>
        <taxon>Streptophyta</taxon>
        <taxon>Embryophyta</taxon>
        <taxon>Tracheophyta</taxon>
        <taxon>Spermatophyta</taxon>
        <taxon>Magnoliopsida</taxon>
        <taxon>eudicotyledons</taxon>
        <taxon>Gunneridae</taxon>
        <taxon>Pentapetalae</taxon>
        <taxon>rosids</taxon>
        <taxon>fabids</taxon>
        <taxon>Rosales</taxon>
        <taxon>Rosaceae</taxon>
        <taxon>Amygdaloideae</taxon>
        <taxon>Maleae</taxon>
        <taxon>Malus</taxon>
    </lineage>
</organism>
<feature type="domain" description="Core Histone H2A/H2B/H3" evidence="7">
    <location>
        <begin position="44"/>
        <end position="117"/>
    </location>
</feature>
<feature type="transmembrane region" description="Helical" evidence="6">
    <location>
        <begin position="298"/>
        <end position="318"/>
    </location>
</feature>
<dbReference type="Pfam" id="PF00125">
    <property type="entry name" value="Histone"/>
    <property type="match status" value="1"/>
</dbReference>
<dbReference type="PRINTS" id="PR00622">
    <property type="entry name" value="HISTONEH3"/>
</dbReference>
<dbReference type="GO" id="GO:0000786">
    <property type="term" value="C:nucleosome"/>
    <property type="evidence" value="ECO:0007669"/>
    <property type="project" value="InterPro"/>
</dbReference>
<feature type="transmembrane region" description="Helical" evidence="6">
    <location>
        <begin position="214"/>
        <end position="235"/>
    </location>
</feature>
<evidence type="ECO:0000256" key="1">
    <source>
        <dbReference type="ARBA" id="ARBA00004286"/>
    </source>
</evidence>
<dbReference type="PANTHER" id="PTHR31168:SF21">
    <property type="entry name" value="EMB|CAB89385.1"/>
    <property type="match status" value="1"/>
</dbReference>
<keyword evidence="6" id="KW-1133">Transmembrane helix</keyword>
<evidence type="ECO:0000256" key="4">
    <source>
        <dbReference type="ARBA" id="ARBA00022990"/>
    </source>
</evidence>
<dbReference type="Proteomes" id="UP000290289">
    <property type="component" value="Chromosome 10"/>
</dbReference>
<keyword evidence="6" id="KW-0472">Membrane</keyword>
<comment type="caution">
    <text evidence="8">The sequence shown here is derived from an EMBL/GenBank/DDBJ whole genome shotgun (WGS) entry which is preliminary data.</text>
</comment>
<keyword evidence="4" id="KW-0007">Acetylation</keyword>
<dbReference type="GO" id="GO:0046982">
    <property type="term" value="F:protein heterodimerization activity"/>
    <property type="evidence" value="ECO:0007669"/>
    <property type="project" value="InterPro"/>
</dbReference>
<feature type="transmembrane region" description="Helical" evidence="6">
    <location>
        <begin position="256"/>
        <end position="278"/>
    </location>
</feature>
<dbReference type="FunFam" id="1.10.20.10:FF:000001">
    <property type="entry name" value="Histone H3"/>
    <property type="match status" value="1"/>
</dbReference>
<reference evidence="8 9" key="1">
    <citation type="submission" date="2018-10" db="EMBL/GenBank/DDBJ databases">
        <title>A high-quality apple genome assembly.</title>
        <authorList>
            <person name="Hu J."/>
        </authorList>
    </citation>
    <scope>NUCLEOTIDE SEQUENCE [LARGE SCALE GENOMIC DNA]</scope>
    <source>
        <strain evidence="9">cv. HFTH1</strain>
        <tissue evidence="8">Young leaf</tissue>
    </source>
</reference>
<accession>A0A498IRZ0</accession>
<comment type="subcellular location">
    <subcellularLocation>
        <location evidence="1">Chromosome</location>
    </subcellularLocation>
</comment>
<feature type="transmembrane region" description="Helical" evidence="6">
    <location>
        <begin position="149"/>
        <end position="171"/>
    </location>
</feature>
<keyword evidence="6" id="KW-0812">Transmembrane</keyword>
<dbReference type="EMBL" id="RDQH01000336">
    <property type="protein sequence ID" value="RXH86228.1"/>
    <property type="molecule type" value="Genomic_DNA"/>
</dbReference>
<comment type="similarity">
    <text evidence="2">Belongs to the histone H3 family.</text>
</comment>
<dbReference type="InterPro" id="IPR007125">
    <property type="entry name" value="H2A/H2B/H3"/>
</dbReference>
<dbReference type="AlphaFoldDB" id="A0A498IRZ0"/>
<evidence type="ECO:0000256" key="3">
    <source>
        <dbReference type="ARBA" id="ARBA00022454"/>
    </source>
</evidence>
<dbReference type="SUPFAM" id="SSF47113">
    <property type="entry name" value="Histone-fold"/>
    <property type="match status" value="1"/>
</dbReference>
<protein>
    <recommendedName>
        <fullName evidence="7">Core Histone H2A/H2B/H3 domain-containing protein</fullName>
    </recommendedName>
</protein>
<proteinExistence type="inferred from homology"/>
<feature type="region of interest" description="Disordered" evidence="5">
    <location>
        <begin position="1"/>
        <end position="41"/>
    </location>
</feature>
<evidence type="ECO:0000259" key="7">
    <source>
        <dbReference type="Pfam" id="PF00125"/>
    </source>
</evidence>
<feature type="transmembrane region" description="Helical" evidence="6">
    <location>
        <begin position="325"/>
        <end position="348"/>
    </location>
</feature>
<dbReference type="SMART" id="SM00428">
    <property type="entry name" value="H3"/>
    <property type="match status" value="1"/>
</dbReference>
<dbReference type="PANTHER" id="PTHR31168">
    <property type="entry name" value="OS02G0292800 PROTEIN"/>
    <property type="match status" value="1"/>
</dbReference>
<evidence type="ECO:0000256" key="2">
    <source>
        <dbReference type="ARBA" id="ARBA00010343"/>
    </source>
</evidence>
<dbReference type="Pfam" id="PF04654">
    <property type="entry name" value="DUF599"/>
    <property type="match status" value="1"/>
</dbReference>
<dbReference type="GO" id="GO:0003677">
    <property type="term" value="F:DNA binding"/>
    <property type="evidence" value="ECO:0007669"/>
    <property type="project" value="InterPro"/>
</dbReference>
<dbReference type="PROSITE" id="PS00322">
    <property type="entry name" value="HISTONE_H3_1"/>
    <property type="match status" value="1"/>
</dbReference>
<gene>
    <name evidence="8" type="ORF">DVH24_017281</name>
</gene>
<sequence length="489" mass="55024">MARTKQTARKSTGGKAPRKQLATKAARKSAPATGGVKKPHRFRPGTVALREIRKYQKSTELLIRKLPFQRLVREIAQDFKTDLRFQSSAVAALQEAAEAYLVGLFEDTNLCAIHAKRLVAACCGDARSCSRNTVSFARKLVRGSQDLDLVLVPSGLLVMFVYHIILLYRYIHLPHTTVLGFENHDKRAWVERIMQVDKRDVGTALSVISSNTSAATFLCSISLTLSSLIGAWIGSNSSQTVFQSELIYGSTDPSILTMKYISLLTCFLLAFACFVQSARHFVHANYLISMPDSNIPAWYVQMAVIRGGDFWSLGLRALYFSFTLLLWFFGPIPMFISSMVLVMVLHYLDTNTRPLHQHQLPGKEIIKRVGERISEVAVTIQRHTERSWQDRITTVATEEANMGIDWKTMDFHKFQKEHLDAVFVPPGVLMMLISHLLLLHKYLMQPLSTAIGYENKDKKELGWQTSASKYHASFYIQAIFGVSSSNIGP</sequence>
<evidence type="ECO:0000256" key="6">
    <source>
        <dbReference type="SAM" id="Phobius"/>
    </source>
</evidence>
<name>A0A498IRZ0_MALDO</name>
<dbReference type="Gene3D" id="1.10.20.10">
    <property type="entry name" value="Histone, subunit A"/>
    <property type="match status" value="1"/>
</dbReference>
<evidence type="ECO:0000313" key="8">
    <source>
        <dbReference type="EMBL" id="RXH86228.1"/>
    </source>
</evidence>
<dbReference type="CDD" id="cd22911">
    <property type="entry name" value="HFD_H3"/>
    <property type="match status" value="1"/>
</dbReference>
<dbReference type="GO" id="GO:0005654">
    <property type="term" value="C:nucleoplasm"/>
    <property type="evidence" value="ECO:0007669"/>
    <property type="project" value="UniProtKB-ARBA"/>
</dbReference>
<dbReference type="InterPro" id="IPR000164">
    <property type="entry name" value="Histone_H3/CENP-A"/>
</dbReference>
<feature type="transmembrane region" description="Helical" evidence="6">
    <location>
        <begin position="421"/>
        <end position="439"/>
    </location>
</feature>
<dbReference type="InterPro" id="IPR009072">
    <property type="entry name" value="Histone-fold"/>
</dbReference>
<evidence type="ECO:0000313" key="9">
    <source>
        <dbReference type="Proteomes" id="UP000290289"/>
    </source>
</evidence>
<keyword evidence="3" id="KW-0158">Chromosome</keyword>
<dbReference type="InterPro" id="IPR006747">
    <property type="entry name" value="DUF599"/>
</dbReference>